<name>A0A645H2M4_9ZZZZ</name>
<dbReference type="EMBL" id="VSSQ01085689">
    <property type="protein sequence ID" value="MPN33267.1"/>
    <property type="molecule type" value="Genomic_DNA"/>
</dbReference>
<reference evidence="1" key="1">
    <citation type="submission" date="2019-08" db="EMBL/GenBank/DDBJ databases">
        <authorList>
            <person name="Kucharzyk K."/>
            <person name="Murdoch R.W."/>
            <person name="Higgins S."/>
            <person name="Loffler F."/>
        </authorList>
    </citation>
    <scope>NUCLEOTIDE SEQUENCE</scope>
</reference>
<dbReference type="AlphaFoldDB" id="A0A645H2M4"/>
<proteinExistence type="predicted"/>
<sequence length="65" mass="7415">MPLRPESRHPSGDILDALRAAHRGAAILLNYQCHRRIQVLVDKARDSIESGEKLQDYNNFVVKMT</sequence>
<gene>
    <name evidence="1" type="ORF">SDC9_180752</name>
</gene>
<comment type="caution">
    <text evidence="1">The sequence shown here is derived from an EMBL/GenBank/DDBJ whole genome shotgun (WGS) entry which is preliminary data.</text>
</comment>
<evidence type="ECO:0000313" key="1">
    <source>
        <dbReference type="EMBL" id="MPN33267.1"/>
    </source>
</evidence>
<accession>A0A645H2M4</accession>
<protein>
    <submittedName>
        <fullName evidence="1">Uncharacterized protein</fullName>
    </submittedName>
</protein>
<organism evidence="1">
    <name type="scientific">bioreactor metagenome</name>
    <dbReference type="NCBI Taxonomy" id="1076179"/>
    <lineage>
        <taxon>unclassified sequences</taxon>
        <taxon>metagenomes</taxon>
        <taxon>ecological metagenomes</taxon>
    </lineage>
</organism>